<evidence type="ECO:0000256" key="3">
    <source>
        <dbReference type="ARBA" id="ARBA00022801"/>
    </source>
</evidence>
<keyword evidence="10" id="KW-1185">Reference proteome</keyword>
<dbReference type="InterPro" id="IPR013128">
    <property type="entry name" value="Peptidase_C1A"/>
</dbReference>
<dbReference type="Gene3D" id="3.90.70.10">
    <property type="entry name" value="Cysteine proteinases"/>
    <property type="match status" value="1"/>
</dbReference>
<dbReference type="SMART" id="SM00645">
    <property type="entry name" value="Pept_C1"/>
    <property type="match status" value="1"/>
</dbReference>
<gene>
    <name evidence="9" type="ORF">ACEWY4_019886</name>
</gene>
<dbReference type="InterPro" id="IPR039417">
    <property type="entry name" value="Peptidase_C1A_papain-like"/>
</dbReference>
<keyword evidence="5" id="KW-0865">Zymogen</keyword>
<accession>A0ABD1JB08</accession>
<evidence type="ECO:0000256" key="6">
    <source>
        <dbReference type="ARBA" id="ARBA00023157"/>
    </source>
</evidence>
<dbReference type="InterPro" id="IPR000169">
    <property type="entry name" value="Pept_cys_AS"/>
</dbReference>
<dbReference type="InterPro" id="IPR000668">
    <property type="entry name" value="Peptidase_C1A_C"/>
</dbReference>
<reference evidence="9 10" key="1">
    <citation type="submission" date="2024-09" db="EMBL/GenBank/DDBJ databases">
        <title>A chromosome-level genome assembly of Gray's grenadier anchovy, Coilia grayii.</title>
        <authorList>
            <person name="Fu Z."/>
        </authorList>
    </citation>
    <scope>NUCLEOTIDE SEQUENCE [LARGE SCALE GENOMIC DNA]</scope>
    <source>
        <strain evidence="9">G4</strain>
        <tissue evidence="9">Muscle</tissue>
    </source>
</reference>
<evidence type="ECO:0000256" key="1">
    <source>
        <dbReference type="ARBA" id="ARBA00008455"/>
    </source>
</evidence>
<dbReference type="CDD" id="cd02248">
    <property type="entry name" value="Peptidase_C1A"/>
    <property type="match status" value="1"/>
</dbReference>
<dbReference type="FunFam" id="3.90.70.10:FF:000006">
    <property type="entry name" value="Cathepsin S"/>
    <property type="match status" value="1"/>
</dbReference>
<sequence length="343" mass="37962">MGKYLGNVTNGTAVYVLSQDLMKMVPRVCVLLVFGSVLVHATHNPALDTAWEEWKSTHQRQYLGLGEEAIRRTIWENNMQMIEAHNQEYELGIHTYELGMNHLGDMTKEEVVKKMTGLRPDMHEELNNTFIAKPGPIPPSLDYRDKGYVTSVKNQGACGSCWAFSAVGALEGQLKKKGKKLVDLSPQSLVDCVPKNSGCLGGYVVYAFDYVCSNGIATEKAYPYQGTPGVSCKNYTKAAKCKGFKTIRPGDEESLAAALAQVGPISVNFDTSQPKFHLYKKGIYSDYYCRPDKFTHAMLVVGYTTQAWIVKNSWGESWGDGGYIYVEKGRNVCGIASKASYPV</sequence>
<dbReference type="GO" id="GO:0008234">
    <property type="term" value="F:cysteine-type peptidase activity"/>
    <property type="evidence" value="ECO:0007669"/>
    <property type="project" value="UniProtKB-KW"/>
</dbReference>
<evidence type="ECO:0008006" key="11">
    <source>
        <dbReference type="Google" id="ProtNLM"/>
    </source>
</evidence>
<protein>
    <recommendedName>
        <fullName evidence="11">Cathepsin K</fullName>
    </recommendedName>
</protein>
<evidence type="ECO:0000256" key="4">
    <source>
        <dbReference type="ARBA" id="ARBA00022807"/>
    </source>
</evidence>
<evidence type="ECO:0000259" key="8">
    <source>
        <dbReference type="SMART" id="SM00848"/>
    </source>
</evidence>
<dbReference type="PRINTS" id="PR00705">
    <property type="entry name" value="PAPAIN"/>
</dbReference>
<dbReference type="EMBL" id="JBHFQA010000017">
    <property type="protein sequence ID" value="KAL2084368.1"/>
    <property type="molecule type" value="Genomic_DNA"/>
</dbReference>
<comment type="caution">
    <text evidence="9">The sequence shown here is derived from an EMBL/GenBank/DDBJ whole genome shotgun (WGS) entry which is preliminary data.</text>
</comment>
<dbReference type="GO" id="GO:0006508">
    <property type="term" value="P:proteolysis"/>
    <property type="evidence" value="ECO:0007669"/>
    <property type="project" value="UniProtKB-KW"/>
</dbReference>
<evidence type="ECO:0000256" key="5">
    <source>
        <dbReference type="ARBA" id="ARBA00023145"/>
    </source>
</evidence>
<dbReference type="SUPFAM" id="SSF54001">
    <property type="entry name" value="Cysteine proteinases"/>
    <property type="match status" value="1"/>
</dbReference>
<dbReference type="SMART" id="SM00848">
    <property type="entry name" value="Inhibitor_I29"/>
    <property type="match status" value="1"/>
</dbReference>
<keyword evidence="2" id="KW-0645">Protease</keyword>
<keyword evidence="4" id="KW-0788">Thiol protease</keyword>
<evidence type="ECO:0000313" key="10">
    <source>
        <dbReference type="Proteomes" id="UP001591681"/>
    </source>
</evidence>
<evidence type="ECO:0000256" key="2">
    <source>
        <dbReference type="ARBA" id="ARBA00022670"/>
    </source>
</evidence>
<dbReference type="Pfam" id="PF08246">
    <property type="entry name" value="Inhibitor_I29"/>
    <property type="match status" value="1"/>
</dbReference>
<dbReference type="PANTHER" id="PTHR12411">
    <property type="entry name" value="CYSTEINE PROTEASE FAMILY C1-RELATED"/>
    <property type="match status" value="1"/>
</dbReference>
<dbReference type="InterPro" id="IPR038765">
    <property type="entry name" value="Papain-like_cys_pep_sf"/>
</dbReference>
<dbReference type="AlphaFoldDB" id="A0ABD1JB08"/>
<dbReference type="Pfam" id="PF00112">
    <property type="entry name" value="Peptidase_C1"/>
    <property type="match status" value="1"/>
</dbReference>
<feature type="domain" description="Peptidase C1A papain C-terminal" evidence="7">
    <location>
        <begin position="137"/>
        <end position="343"/>
    </location>
</feature>
<evidence type="ECO:0000259" key="7">
    <source>
        <dbReference type="SMART" id="SM00645"/>
    </source>
</evidence>
<comment type="similarity">
    <text evidence="1">Belongs to the peptidase C1 family.</text>
</comment>
<dbReference type="InterPro" id="IPR013201">
    <property type="entry name" value="Prot_inhib_I29"/>
</dbReference>
<dbReference type="Proteomes" id="UP001591681">
    <property type="component" value="Unassembled WGS sequence"/>
</dbReference>
<keyword evidence="3" id="KW-0378">Hydrolase</keyword>
<dbReference type="PROSITE" id="PS00139">
    <property type="entry name" value="THIOL_PROTEASE_CYS"/>
    <property type="match status" value="1"/>
</dbReference>
<organism evidence="9 10">
    <name type="scientific">Coilia grayii</name>
    <name type="common">Gray's grenadier anchovy</name>
    <dbReference type="NCBI Taxonomy" id="363190"/>
    <lineage>
        <taxon>Eukaryota</taxon>
        <taxon>Metazoa</taxon>
        <taxon>Chordata</taxon>
        <taxon>Craniata</taxon>
        <taxon>Vertebrata</taxon>
        <taxon>Euteleostomi</taxon>
        <taxon>Actinopterygii</taxon>
        <taxon>Neopterygii</taxon>
        <taxon>Teleostei</taxon>
        <taxon>Clupei</taxon>
        <taxon>Clupeiformes</taxon>
        <taxon>Clupeoidei</taxon>
        <taxon>Engraulidae</taxon>
        <taxon>Coilinae</taxon>
        <taxon>Coilia</taxon>
    </lineage>
</organism>
<keyword evidence="6" id="KW-1015">Disulfide bond</keyword>
<proteinExistence type="inferred from homology"/>
<evidence type="ECO:0000313" key="9">
    <source>
        <dbReference type="EMBL" id="KAL2084368.1"/>
    </source>
</evidence>
<name>A0ABD1JB08_9TELE</name>
<feature type="domain" description="Cathepsin propeptide inhibitor" evidence="8">
    <location>
        <begin position="51"/>
        <end position="111"/>
    </location>
</feature>